<dbReference type="OrthoDB" id="3539663at2"/>
<dbReference type="Proteomes" id="UP000053244">
    <property type="component" value="Unassembled WGS sequence"/>
</dbReference>
<feature type="transmembrane region" description="Helical" evidence="1">
    <location>
        <begin position="46"/>
        <end position="66"/>
    </location>
</feature>
<keyword evidence="1" id="KW-0812">Transmembrane</keyword>
<dbReference type="AlphaFoldDB" id="A0A101JIZ7"/>
<protein>
    <recommendedName>
        <fullName evidence="4">Low temperature requirement protein A</fullName>
    </recommendedName>
</protein>
<sequence>MSSNLVTVRRAALAAPALLLLYGILRFADGLDGHRGSGPLWNLGHLAFFAGMVLFGFLVAGLRGLVPPSGHRLATVATVAALAGVACFLWVIAGDLSAGFRTAAPLPDALEMAGPMLFPLGVLVLFGLLVAARRLPVWTPLLFGAGIAAITVDLDLLPFAALVILAALTPLRRVAGPRHLRPGLATVLH</sequence>
<name>A0A101JIZ7_9ACTN</name>
<dbReference type="EMBL" id="LLZH01000295">
    <property type="protein sequence ID" value="KUL27736.1"/>
    <property type="molecule type" value="Genomic_DNA"/>
</dbReference>
<dbReference type="RefSeq" id="WP_067699916.1">
    <property type="nucleotide sequence ID" value="NZ_LLZH01000295.1"/>
</dbReference>
<reference evidence="2 3" key="1">
    <citation type="submission" date="2015-10" db="EMBL/GenBank/DDBJ databases">
        <authorList>
            <person name="Gilbert D.G."/>
        </authorList>
    </citation>
    <scope>NUCLEOTIDE SEQUENCE [LARGE SCALE GENOMIC DNA]</scope>
    <source>
        <strain evidence="2 3">NRRL B-16712</strain>
    </source>
</reference>
<proteinExistence type="predicted"/>
<keyword evidence="1" id="KW-1133">Transmembrane helix</keyword>
<accession>A0A101JIZ7</accession>
<organism evidence="2 3">
    <name type="scientific">Actinoplanes awajinensis subsp. mycoplanecinus</name>
    <dbReference type="NCBI Taxonomy" id="135947"/>
    <lineage>
        <taxon>Bacteria</taxon>
        <taxon>Bacillati</taxon>
        <taxon>Actinomycetota</taxon>
        <taxon>Actinomycetes</taxon>
        <taxon>Micromonosporales</taxon>
        <taxon>Micromonosporaceae</taxon>
        <taxon>Actinoplanes</taxon>
    </lineage>
</organism>
<feature type="transmembrane region" description="Helical" evidence="1">
    <location>
        <begin position="113"/>
        <end position="132"/>
    </location>
</feature>
<evidence type="ECO:0008006" key="4">
    <source>
        <dbReference type="Google" id="ProtNLM"/>
    </source>
</evidence>
<evidence type="ECO:0000313" key="3">
    <source>
        <dbReference type="Proteomes" id="UP000053244"/>
    </source>
</evidence>
<gene>
    <name evidence="2" type="ORF">ADL15_34445</name>
</gene>
<keyword evidence="3" id="KW-1185">Reference proteome</keyword>
<comment type="caution">
    <text evidence="2">The sequence shown here is derived from an EMBL/GenBank/DDBJ whole genome shotgun (WGS) entry which is preliminary data.</text>
</comment>
<feature type="transmembrane region" description="Helical" evidence="1">
    <location>
        <begin position="141"/>
        <end position="168"/>
    </location>
</feature>
<keyword evidence="1" id="KW-0472">Membrane</keyword>
<evidence type="ECO:0000256" key="1">
    <source>
        <dbReference type="SAM" id="Phobius"/>
    </source>
</evidence>
<evidence type="ECO:0000313" key="2">
    <source>
        <dbReference type="EMBL" id="KUL27736.1"/>
    </source>
</evidence>
<feature type="transmembrane region" description="Helical" evidence="1">
    <location>
        <begin position="73"/>
        <end position="93"/>
    </location>
</feature>